<evidence type="ECO:0000313" key="1">
    <source>
        <dbReference type="EMBL" id="AYO78554.1"/>
    </source>
</evidence>
<sequence>MMVTAAGELRFRFRLLGDFRLIDEADGRDHSPRSRKACALLAHLALEPDRRASRDRLVGLLWSDRGEVQARASLRQALTDLRAHPAAPLIHIERRDLHLAEGGFSSDLGEILACAAANDLNGLARILDGAGSAILDGLEGLDRSFDDWLMIERQRWRERIVQDVLHAVERNGQNDLLDLRRAILTQLQRLDTGDERIARLGMALDQKAGDHVALHRRYRQLETGLQRDLDARVSPDTERLLRELTTVGSVIGAAPRAAAVPAVATIPQANVEPPILVIAPFSLIGDGGPDGALLTSICHDDLQTALGGMRDLRILSVDAPSAERMKAAAPASIASYALDGSVRADGDGWRINLRMTRIDSGFLVWTRQLTVRQGELLAAIDDLVARIAGAILPVVERDVGKLMEGRVPSGSDAYPLYFTARAKILAAASLVEVQEGANLLERAILLEPRLTNAYLQLARLYNTDFMQLMAGHDAAPLRARAFDLCTRAVALEPTHGGVQSRLAWCYLRRGDMKQAMQGFMTALDLTPFHADGINEIGFGLVHLGEMKEAQRLIARAFELNPFPSDEYFSDLAVLYALSGEHEAAETQFEIGRNRSIHYLAVRGANLGMLGGAKRAAPVIDELRERFASLWQGGAPARDADLVDTMIQFLPLQGAAERSLFLTGLEQAGLRITPR</sequence>
<protein>
    <submittedName>
        <fullName evidence="1">Trifolitoxin synthesis, TfuA</fullName>
    </submittedName>
</protein>
<evidence type="ECO:0000313" key="2">
    <source>
        <dbReference type="Proteomes" id="UP000280708"/>
    </source>
</evidence>
<dbReference type="PANTHER" id="PTHR35807">
    <property type="entry name" value="TRANSCRIPTIONAL REGULATOR REDD-RELATED"/>
    <property type="match status" value="1"/>
</dbReference>
<dbReference type="RefSeq" id="WP_037508281.1">
    <property type="nucleotide sequence ID" value="NZ_CAIGKD010000002.1"/>
</dbReference>
<reference evidence="1 2" key="1">
    <citation type="submission" date="2018-10" db="EMBL/GenBank/DDBJ databases">
        <title>Characterization and genome analysis of a novel bacterium Sphingobium yanoikuyae SJTF8 capable of degrading PAHs.</title>
        <authorList>
            <person name="Yin C."/>
            <person name="Xiong W."/>
            <person name="Liang R."/>
        </authorList>
    </citation>
    <scope>NUCLEOTIDE SEQUENCE [LARGE SCALE GENOMIC DNA]</scope>
    <source>
        <strain evidence="1 2">SJTF8</strain>
    </source>
</reference>
<name>A0A085K6B4_SPHYA</name>
<dbReference type="SUPFAM" id="SSF48452">
    <property type="entry name" value="TPR-like"/>
    <property type="match status" value="1"/>
</dbReference>
<dbReference type="GO" id="GO:0006355">
    <property type="term" value="P:regulation of DNA-templated transcription"/>
    <property type="evidence" value="ECO:0007669"/>
    <property type="project" value="InterPro"/>
</dbReference>
<dbReference type="SUPFAM" id="SSF46894">
    <property type="entry name" value="C-terminal effector domain of the bipartite response regulators"/>
    <property type="match status" value="1"/>
</dbReference>
<dbReference type="InterPro" id="IPR019734">
    <property type="entry name" value="TPR_rpt"/>
</dbReference>
<dbReference type="InterPro" id="IPR051677">
    <property type="entry name" value="AfsR-DnrI-RedD_regulator"/>
</dbReference>
<dbReference type="Proteomes" id="UP000280708">
    <property type="component" value="Chromosome"/>
</dbReference>
<dbReference type="GO" id="GO:0003677">
    <property type="term" value="F:DNA binding"/>
    <property type="evidence" value="ECO:0007669"/>
    <property type="project" value="InterPro"/>
</dbReference>
<dbReference type="InterPro" id="IPR036388">
    <property type="entry name" value="WH-like_DNA-bd_sf"/>
</dbReference>
<proteinExistence type="predicted"/>
<dbReference type="Gene3D" id="1.10.10.10">
    <property type="entry name" value="Winged helix-like DNA-binding domain superfamily/Winged helix DNA-binding domain"/>
    <property type="match status" value="1"/>
</dbReference>
<dbReference type="PROSITE" id="PS50005">
    <property type="entry name" value="TPR"/>
    <property type="match status" value="1"/>
</dbReference>
<dbReference type="InterPro" id="IPR016032">
    <property type="entry name" value="Sig_transdc_resp-reg_C-effctor"/>
</dbReference>
<dbReference type="EMBL" id="CP033230">
    <property type="protein sequence ID" value="AYO78554.1"/>
    <property type="molecule type" value="Genomic_DNA"/>
</dbReference>
<gene>
    <name evidence="1" type="ORF">EBF16_17650</name>
</gene>
<dbReference type="InterPro" id="IPR011990">
    <property type="entry name" value="TPR-like_helical_dom_sf"/>
</dbReference>
<dbReference type="AlphaFoldDB" id="A0A085K6B4"/>
<dbReference type="Gene3D" id="1.25.40.10">
    <property type="entry name" value="Tetratricopeptide repeat domain"/>
    <property type="match status" value="1"/>
</dbReference>
<organism evidence="1 2">
    <name type="scientific">Sphingobium yanoikuyae</name>
    <name type="common">Sphingomonas yanoikuyae</name>
    <dbReference type="NCBI Taxonomy" id="13690"/>
    <lineage>
        <taxon>Bacteria</taxon>
        <taxon>Pseudomonadati</taxon>
        <taxon>Pseudomonadota</taxon>
        <taxon>Alphaproteobacteria</taxon>
        <taxon>Sphingomonadales</taxon>
        <taxon>Sphingomonadaceae</taxon>
        <taxon>Sphingobium</taxon>
    </lineage>
</organism>
<accession>A0A085K6B4</accession>